<evidence type="ECO:0000313" key="2">
    <source>
        <dbReference type="EMBL" id="SOZ38825.1"/>
    </source>
</evidence>
<proteinExistence type="predicted"/>
<reference evidence="2 3" key="1">
    <citation type="submission" date="2018-01" db="EMBL/GenBank/DDBJ databases">
        <authorList>
            <person name="Clerissi C."/>
        </authorList>
    </citation>
    <scope>NUCLEOTIDE SEQUENCE [LARGE SCALE GENOMIC DNA]</scope>
    <source>
        <strain evidence="2">Cupriavidus taiwanensis STM 6082</strain>
    </source>
</reference>
<evidence type="ECO:0000313" key="3">
    <source>
        <dbReference type="Proteomes" id="UP000256710"/>
    </source>
</evidence>
<evidence type="ECO:0008006" key="4">
    <source>
        <dbReference type="Google" id="ProtNLM"/>
    </source>
</evidence>
<feature type="region of interest" description="Disordered" evidence="1">
    <location>
        <begin position="1"/>
        <end position="37"/>
    </location>
</feature>
<sequence length="37" mass="4129">MRAGVRQARQRITRWMHRPSPRPSPAGGRGSTPVAMD</sequence>
<keyword evidence="3" id="KW-1185">Reference proteome</keyword>
<name>A0ABY1V8X1_9BURK</name>
<gene>
    <name evidence="2" type="ORF">CBM2605_B130122</name>
</gene>
<comment type="caution">
    <text evidence="2">The sequence shown here is derived from an EMBL/GenBank/DDBJ whole genome shotgun (WGS) entry which is preliminary data.</text>
</comment>
<dbReference type="EMBL" id="OFTC01000036">
    <property type="protein sequence ID" value="SOZ38825.1"/>
    <property type="molecule type" value="Genomic_DNA"/>
</dbReference>
<protein>
    <recommendedName>
        <fullName evidence="4">Transposase</fullName>
    </recommendedName>
</protein>
<feature type="compositionally biased region" description="Basic residues" evidence="1">
    <location>
        <begin position="8"/>
        <end position="20"/>
    </location>
</feature>
<evidence type="ECO:0000256" key="1">
    <source>
        <dbReference type="SAM" id="MobiDB-lite"/>
    </source>
</evidence>
<organism evidence="2 3">
    <name type="scientific">Cupriavidus neocaledonicus</name>
    <dbReference type="NCBI Taxonomy" id="1040979"/>
    <lineage>
        <taxon>Bacteria</taxon>
        <taxon>Pseudomonadati</taxon>
        <taxon>Pseudomonadota</taxon>
        <taxon>Betaproteobacteria</taxon>
        <taxon>Burkholderiales</taxon>
        <taxon>Burkholderiaceae</taxon>
        <taxon>Cupriavidus</taxon>
    </lineage>
</organism>
<dbReference type="Proteomes" id="UP000256710">
    <property type="component" value="Unassembled WGS sequence"/>
</dbReference>
<accession>A0ABY1V8X1</accession>